<dbReference type="Pfam" id="PF00830">
    <property type="entry name" value="Ribosomal_L28"/>
    <property type="match status" value="1"/>
</dbReference>
<dbReference type="PANTHER" id="PTHR13528:SF2">
    <property type="entry name" value="LARGE RIBOSOMAL SUBUNIT PROTEIN BL28M"/>
    <property type="match status" value="1"/>
</dbReference>
<evidence type="ECO:0000256" key="5">
    <source>
        <dbReference type="HAMAP-Rule" id="MF_00373"/>
    </source>
</evidence>
<keyword evidence="7" id="KW-1185">Reference proteome</keyword>
<dbReference type="NCBIfam" id="TIGR00009">
    <property type="entry name" value="L28"/>
    <property type="match status" value="1"/>
</dbReference>
<evidence type="ECO:0000256" key="4">
    <source>
        <dbReference type="ARBA" id="ARBA00035174"/>
    </source>
</evidence>
<sequence>MSKVCQVTGKRPLTGCNVSHANNKTKRRFLPNLHHRRFWVASENRWVRLRVSSHGLRIIDKRGIDLVLSDLRAQGVKV</sequence>
<evidence type="ECO:0000313" key="7">
    <source>
        <dbReference type="Proteomes" id="UP001564408"/>
    </source>
</evidence>
<dbReference type="PANTHER" id="PTHR13528">
    <property type="entry name" value="39S RIBOSOMAL PROTEIN L28, MITOCHONDRIAL"/>
    <property type="match status" value="1"/>
</dbReference>
<proteinExistence type="inferred from homology"/>
<keyword evidence="2 5" id="KW-0689">Ribosomal protein</keyword>
<accession>A0ABV4BDE8</accession>
<evidence type="ECO:0000256" key="1">
    <source>
        <dbReference type="ARBA" id="ARBA00008760"/>
    </source>
</evidence>
<dbReference type="GO" id="GO:0005840">
    <property type="term" value="C:ribosome"/>
    <property type="evidence" value="ECO:0007669"/>
    <property type="project" value="UniProtKB-KW"/>
</dbReference>
<dbReference type="Gene3D" id="2.30.170.40">
    <property type="entry name" value="Ribosomal protein L28/L24"/>
    <property type="match status" value="1"/>
</dbReference>
<dbReference type="EMBL" id="JBDKXB010000002">
    <property type="protein sequence ID" value="MEY6431263.1"/>
    <property type="molecule type" value="Genomic_DNA"/>
</dbReference>
<evidence type="ECO:0000256" key="2">
    <source>
        <dbReference type="ARBA" id="ARBA00022980"/>
    </source>
</evidence>
<dbReference type="InterPro" id="IPR001383">
    <property type="entry name" value="Ribosomal_bL28_bact-type"/>
</dbReference>
<comment type="similarity">
    <text evidence="1 5">Belongs to the bacterial ribosomal protein bL28 family.</text>
</comment>
<evidence type="ECO:0000313" key="6">
    <source>
        <dbReference type="EMBL" id="MEY6431263.1"/>
    </source>
</evidence>
<name>A0ABV4BDE8_9GAMM</name>
<dbReference type="InterPro" id="IPR037147">
    <property type="entry name" value="Ribosomal_bL28_sf"/>
</dbReference>
<dbReference type="SUPFAM" id="SSF143800">
    <property type="entry name" value="L28p-like"/>
    <property type="match status" value="1"/>
</dbReference>
<dbReference type="InterPro" id="IPR026569">
    <property type="entry name" value="Ribosomal_bL28"/>
</dbReference>
<dbReference type="RefSeq" id="WP_369665647.1">
    <property type="nucleotide sequence ID" value="NZ_JBDKXB010000002.1"/>
</dbReference>
<gene>
    <name evidence="5 6" type="primary">rpmB</name>
    <name evidence="6" type="ORF">ABC977_02450</name>
</gene>
<keyword evidence="3 5" id="KW-0687">Ribonucleoprotein</keyword>
<dbReference type="InterPro" id="IPR034704">
    <property type="entry name" value="Ribosomal_bL28/bL31-like_sf"/>
</dbReference>
<reference evidence="6 7" key="1">
    <citation type="submission" date="2024-05" db="EMBL/GenBank/DDBJ databases">
        <title>Genome Sequence and Characterization of the New Strain Purple Sulfur Bacterium of Genus Thioalkalicoccus.</title>
        <authorList>
            <person name="Bryantseva I.A."/>
            <person name="Kyndt J.A."/>
            <person name="Imhoff J.F."/>
        </authorList>
    </citation>
    <scope>NUCLEOTIDE SEQUENCE [LARGE SCALE GENOMIC DNA]</scope>
    <source>
        <strain evidence="6 7">Um2</strain>
    </source>
</reference>
<dbReference type="Proteomes" id="UP001564408">
    <property type="component" value="Unassembled WGS sequence"/>
</dbReference>
<comment type="caution">
    <text evidence="6">The sequence shown here is derived from an EMBL/GenBank/DDBJ whole genome shotgun (WGS) entry which is preliminary data.</text>
</comment>
<evidence type="ECO:0000256" key="3">
    <source>
        <dbReference type="ARBA" id="ARBA00023274"/>
    </source>
</evidence>
<organism evidence="6 7">
    <name type="scientific">Thioalkalicoccus limnaeus</name>
    <dbReference type="NCBI Taxonomy" id="120681"/>
    <lineage>
        <taxon>Bacteria</taxon>
        <taxon>Pseudomonadati</taxon>
        <taxon>Pseudomonadota</taxon>
        <taxon>Gammaproteobacteria</taxon>
        <taxon>Chromatiales</taxon>
        <taxon>Chromatiaceae</taxon>
        <taxon>Thioalkalicoccus</taxon>
    </lineage>
</organism>
<dbReference type="HAMAP" id="MF_00373">
    <property type="entry name" value="Ribosomal_bL28"/>
    <property type="match status" value="1"/>
</dbReference>
<protein>
    <recommendedName>
        <fullName evidence="4 5">Large ribosomal subunit protein bL28</fullName>
    </recommendedName>
</protein>